<dbReference type="EMBL" id="JABEBT010000010">
    <property type="protein sequence ID" value="KAF7638667.1"/>
    <property type="molecule type" value="Genomic_DNA"/>
</dbReference>
<accession>A0A8S9ZYG2</accession>
<dbReference type="Pfam" id="PF04910">
    <property type="entry name" value="Tcf25"/>
    <property type="match status" value="1"/>
</dbReference>
<proteinExistence type="predicted"/>
<dbReference type="PANTHER" id="PTHR22684:SF0">
    <property type="entry name" value="RIBOSOME QUALITY CONTROL COMPLEX SUBUNIT TCF25"/>
    <property type="match status" value="1"/>
</dbReference>
<keyword evidence="2" id="KW-1185">Reference proteome</keyword>
<evidence type="ECO:0000313" key="1">
    <source>
        <dbReference type="EMBL" id="KAF7638667.1"/>
    </source>
</evidence>
<dbReference type="OrthoDB" id="205993at2759"/>
<evidence type="ECO:0000313" key="2">
    <source>
        <dbReference type="Proteomes" id="UP000605970"/>
    </source>
</evidence>
<dbReference type="Proteomes" id="UP000605970">
    <property type="component" value="Unassembled WGS sequence"/>
</dbReference>
<comment type="caution">
    <text evidence="1">The sequence shown here is derived from an EMBL/GenBank/DDBJ whole genome shotgun (WGS) entry which is preliminary data.</text>
</comment>
<reference evidence="1" key="1">
    <citation type="journal article" date="2020" name="Ecol. Evol.">
        <title>Genome structure and content of the rice root-knot nematode (Meloidogyne graminicola).</title>
        <authorList>
            <person name="Phan N.T."/>
            <person name="Danchin E.G.J."/>
            <person name="Klopp C."/>
            <person name="Perfus-Barbeoch L."/>
            <person name="Kozlowski D.K."/>
            <person name="Koutsovoulos G.D."/>
            <person name="Lopez-Roques C."/>
            <person name="Bouchez O."/>
            <person name="Zahm M."/>
            <person name="Besnard G."/>
            <person name="Bellafiore S."/>
        </authorList>
    </citation>
    <scope>NUCLEOTIDE SEQUENCE</scope>
    <source>
        <strain evidence="1">VN-18</strain>
    </source>
</reference>
<organism evidence="1 2">
    <name type="scientific">Meloidogyne graminicola</name>
    <dbReference type="NCBI Taxonomy" id="189291"/>
    <lineage>
        <taxon>Eukaryota</taxon>
        <taxon>Metazoa</taxon>
        <taxon>Ecdysozoa</taxon>
        <taxon>Nematoda</taxon>
        <taxon>Chromadorea</taxon>
        <taxon>Rhabditida</taxon>
        <taxon>Tylenchina</taxon>
        <taxon>Tylenchomorpha</taxon>
        <taxon>Tylenchoidea</taxon>
        <taxon>Meloidogynidae</taxon>
        <taxon>Meloidogyninae</taxon>
        <taxon>Meloidogyne</taxon>
    </lineage>
</organism>
<dbReference type="InterPro" id="IPR006994">
    <property type="entry name" value="TCF25/Rqc1"/>
</dbReference>
<sequence length="518" mass="61583">MKKKFKEDKIEELVKLIESKTELIKDLPKEVTYNKCQEEQLNYCILDELLNINLSIIKQTTNNKDLALNNQFLNFDSKFVITKINWPFLRNLEFRMILDSIQYNNGNTINWFRFWHNEKYQNQQKLFFLYNNERRFSDIMNIIQNKNGYHLDSLLLMSDFIQKEGEFEQAYDFIKRGILACESVYHPSFNICSSNHRLDYSWKENRAFFLLFYRFLLKNIESGNFNSSLEIAKLLFAKDYEKDPLGILLLFDSLALRANCPNFLLDFYEYFVKSKRLDMLPNYKFSIALALHLLGMEEEAVRNFEDALVAFPFVLSQILDYLQIRSDPLIENNYYLNTLASYREPKGLLLLVHIYLHHSNKIWSDPSILNWLETTTHLVLPRLNSVRKQEMDQWAKKRKQIFIGLPENMARHCMINGLFIPETLVLDTNLILGECIQTNPCPPKLNKQEYFELENKSDKEDFIINNGINESKLNERSYGLIISFLRSLLPQSIYEIFCHFLRKIFNNLPLINNINREE</sequence>
<gene>
    <name evidence="1" type="ORF">Mgra_00001749</name>
</gene>
<protein>
    <submittedName>
        <fullName evidence="1">Uncharacterized protein</fullName>
    </submittedName>
</protein>
<name>A0A8S9ZYG2_9BILA</name>
<dbReference type="GO" id="GO:1990112">
    <property type="term" value="C:RQC complex"/>
    <property type="evidence" value="ECO:0007669"/>
    <property type="project" value="TreeGrafter"/>
</dbReference>
<dbReference type="AlphaFoldDB" id="A0A8S9ZYG2"/>
<dbReference type="PANTHER" id="PTHR22684">
    <property type="entry name" value="NULP1-RELATED"/>
    <property type="match status" value="1"/>
</dbReference>